<dbReference type="InterPro" id="IPR040283">
    <property type="entry name" value="DDB_G0292058-like"/>
</dbReference>
<sequence>MEWLRFFLRGTIFLNFRLLKTRASQIIFFSINYLSSHPMKSFVRSLPLVLFLCFEISNADLDRHPQQERELALECPVDDFNVPGNDESPTEGFFDGYSQGAHGRSFVERIRSKPESYYQKLLDNVIMFLCDVEIASERCVEEDSPYAAKDWLDSACVKAADYECPSGFCERASNCYWNSVHEGQNRTTRFEIDAYEKAAQALYGTNASYVREIGQPALIGCVVSSLLFLFWVVFFVGRYLCCCLWDPLGRVCFLCSAIPKKDGYKMCQHIIVPVFLYLLTLMGIIAAGSLAFVGNEDISVALSNTFTHADGLAEDLSVFLGRSKVPLENLHTVVEDAAIDAKSIFDGTKHVKDDAMDIVKSFAGYLHLHSEGLTEIDAIRQFNSASVGFEEKVIPITQNVQGMLDTLKVDLFEQVDSIKGSISNALYQLESFELMVTNWQGIINDYEGKELGIRDVRRAAVMMLFVVSIFVASIGFIGIIIWKRRVCRCSSLVIKATGFFSALLGSLSLIVASAFLCASFVLYDACQTSSLVIRDFEPIVGDRVSPGANACFNDTNLAVAFNITERMNFQQKLDDGLREIAKVNITEQFVFVATPLSDIELMVEKLSFTALSAMNKATAANQILCPFNDTYTVDTLTKPWELKRDIMVTPYIIRNNMGLPTPYRRFAEDPETYLSRIYNKAGACSAPTSCCMKYSSTPPTVCESNIYADCDHGANCAYPCESLKAGIVEGYKQFVIIRQKELAMIADLGLSCPLNTNDDFDDTCPTQAFRHQYDNATLFTQMSVYKSKIIGATDDLVGLTTTSVGDAMIEVEDFLCTMNVSFVERRYEGVRKDICVTLFGGVAQINWALWFLGIFLEMVAVIAHVIAVRVKGVSEKEAAAAKLLSDGGRRSFVRRAKLY</sequence>
<dbReference type="PANTHER" id="PTHR31414:SF18">
    <property type="entry name" value="TRANSMEMBRANE PROTEIN-RELATED"/>
    <property type="match status" value="1"/>
</dbReference>
<evidence type="ECO:0000313" key="3">
    <source>
        <dbReference type="Proteomes" id="UP001530377"/>
    </source>
</evidence>
<feature type="transmembrane region" description="Helical" evidence="1">
    <location>
        <begin position="847"/>
        <end position="868"/>
    </location>
</feature>
<gene>
    <name evidence="2" type="ORF">ACHAXA_007306</name>
</gene>
<accession>A0ABD3RVF4</accession>
<keyword evidence="1" id="KW-0812">Transmembrane</keyword>
<evidence type="ECO:0000256" key="1">
    <source>
        <dbReference type="SAM" id="Phobius"/>
    </source>
</evidence>
<proteinExistence type="predicted"/>
<dbReference type="PANTHER" id="PTHR31414">
    <property type="entry name" value="TRANSMEMBRANE PROTEIN DDB_G0292058"/>
    <property type="match status" value="1"/>
</dbReference>
<feature type="transmembrane region" description="Helical" evidence="1">
    <location>
        <begin position="459"/>
        <end position="482"/>
    </location>
</feature>
<name>A0ABD3RVF4_9STRA</name>
<reference evidence="2 3" key="1">
    <citation type="submission" date="2024-10" db="EMBL/GenBank/DDBJ databases">
        <title>Updated reference genomes for cyclostephanoid diatoms.</title>
        <authorList>
            <person name="Roberts W.R."/>
            <person name="Alverson A.J."/>
        </authorList>
    </citation>
    <scope>NUCLEOTIDE SEQUENCE [LARGE SCALE GENOMIC DNA]</scope>
    <source>
        <strain evidence="2 3">AJA228-03</strain>
    </source>
</reference>
<dbReference type="Proteomes" id="UP001530377">
    <property type="component" value="Unassembled WGS sequence"/>
</dbReference>
<feature type="transmembrane region" description="Helical" evidence="1">
    <location>
        <begin position="502"/>
        <end position="523"/>
    </location>
</feature>
<organism evidence="2 3">
    <name type="scientific">Cyclostephanos tholiformis</name>
    <dbReference type="NCBI Taxonomy" id="382380"/>
    <lineage>
        <taxon>Eukaryota</taxon>
        <taxon>Sar</taxon>
        <taxon>Stramenopiles</taxon>
        <taxon>Ochrophyta</taxon>
        <taxon>Bacillariophyta</taxon>
        <taxon>Coscinodiscophyceae</taxon>
        <taxon>Thalassiosirophycidae</taxon>
        <taxon>Stephanodiscales</taxon>
        <taxon>Stephanodiscaceae</taxon>
        <taxon>Cyclostephanos</taxon>
    </lineage>
</organism>
<keyword evidence="3" id="KW-1185">Reference proteome</keyword>
<dbReference type="AlphaFoldDB" id="A0ABD3RVF4"/>
<dbReference type="EMBL" id="JALLPB020000161">
    <property type="protein sequence ID" value="KAL3816188.1"/>
    <property type="molecule type" value="Genomic_DNA"/>
</dbReference>
<keyword evidence="1" id="KW-0472">Membrane</keyword>
<protein>
    <submittedName>
        <fullName evidence="2">Uncharacterized protein</fullName>
    </submittedName>
</protein>
<evidence type="ECO:0000313" key="2">
    <source>
        <dbReference type="EMBL" id="KAL3816188.1"/>
    </source>
</evidence>
<feature type="transmembrane region" description="Helical" evidence="1">
    <location>
        <begin position="270"/>
        <end position="293"/>
    </location>
</feature>
<keyword evidence="1" id="KW-1133">Transmembrane helix</keyword>
<feature type="transmembrane region" description="Helical" evidence="1">
    <location>
        <begin position="217"/>
        <end position="240"/>
    </location>
</feature>
<comment type="caution">
    <text evidence="2">The sequence shown here is derived from an EMBL/GenBank/DDBJ whole genome shotgun (WGS) entry which is preliminary data.</text>
</comment>